<dbReference type="GO" id="GO:0005615">
    <property type="term" value="C:extracellular space"/>
    <property type="evidence" value="ECO:0007669"/>
    <property type="project" value="InterPro"/>
</dbReference>
<proteinExistence type="predicted"/>
<reference evidence="7 8" key="1">
    <citation type="journal article" date="2018" name="Nat. Biotechnol.">
        <title>A standardized bacterial taxonomy based on genome phylogeny substantially revises the tree of life.</title>
        <authorList>
            <person name="Parks D.H."/>
            <person name="Chuvochina M."/>
            <person name="Waite D.W."/>
            <person name="Rinke C."/>
            <person name="Skarshewski A."/>
            <person name="Chaumeil P.A."/>
            <person name="Hugenholtz P."/>
        </authorList>
    </citation>
    <scope>NUCLEOTIDE SEQUENCE [LARGE SCALE GENOMIC DNA]</scope>
    <source>
        <strain evidence="7">UBA8739</strain>
    </source>
</reference>
<protein>
    <recommendedName>
        <fullName evidence="6">Peptidase M10 serralysin C-terminal domain-containing protein</fullName>
    </recommendedName>
</protein>
<name>A0A3B9IMH9_9PROT</name>
<sequence>ADTLDGGAGVDTADYSSETGNLTIDLASGTGPDGDTLIDIEVVIAGSGNDSLTGDDQDNNLAGGAGDDTLNGGAGADILDGGDGLDTVSYDGRDSGVAVDLETGANPDGDTLISIENLTGTAFDDILTGSAGANVIRGLGGNDLLAGGAGDDTLDGGDGIDTASYAAAAAAVTANLSTGTATSGTEQDTLIAIENLVGSDFDDSLTGDAGANSFTGGLGNDSIDGGDGTDTVSYATAAAAVSVDLAAGSADDGSGGTDSLTAIENVIGSDFDDLLAGDGGANRLDGGDGIDTVSYAAAATAVTVDLAAGTATGDGADMLTSIENVTGSAFDDTLSGTAGVNVIDGGAGFDTVSYAAASADMRIDLTTGQAGAGNFAGFTAGAPIDQLSNVEAVIGSAQNDVILAIDGARLDGGDGDDLLIDAAGSETFIGGAGIDGVYYRDAAGGIAVDLATGTGTAGTATGDSYSSIENVYGSSFDDVVIGDDAANLLAGYDGDDDLRGGLGDDVLYGAAGADRIDGGDGIDTFVATDAQSFMTIDLAGGTTSDQDQLISIENATGTAFDDVIIGTDGENRLSGSTGDDRLIGGLGQDALIGGDGFDTASYEDRTTGVTVNLGETQGNEDLFSSIEGLIGGSGDDVLNGTSIANTFDGGDGDDRLAGADGDDILRGGAGDDLLRGGNGADRLEGGAGSDTASYIEQTTGLTIDLAAGSSSEGDQLIDIENAIGGQGDDIIVSGAGASLIDGHTGTDTVSYQAFTTDLTVTLGGPNSVGDTLTSIENLIGGSGNDILTGDAGDNSLAGGLGDDILAGGAGNDALDGGDGLDTASYAGAAAAVVADLTTGTATIGTEQDTLTSIENLIGTDFDDTLTGDAGDNTLDGGDGTDTVSYAAAAAAVTVNLGAGTATGQGTDTLISIENVTGSAFDDVLTGGDGVNVIKGGAGDDTIFRSGGADVIDGGDGLDTLNYADATSGVIFDMVNGLAGYRLGYTYDYATTDIDQVAGIERVIGGGFNDTMISSPGGAVFIGGGGNDDLVAGAGIDIFDGGDGRDAVLFRDSTEAVKVDLAAGTGLGGLAEGDQYVSVEIAFGSLADDELAGTSGDDMLVGWDGDDVIYGRDGDDILSGYRGVDIVDGGDGNDTLWSGDPDFAMVADLAAGTTGDGDTLISIENLNGAGLNDTLLGDGGVNILTGQGGNDILNGRGGADTLDGGDGIDTASYADHTQGVTVDLAQGTASDGDTLISIENVVGSAFDDTIGGTADDNTLDGGDGTDTVSYAAAAAAVTVNLGAGTATGQGTDTLISIENVTGSAFDDVLTGSDGANVIDGGDGFDTLSLQNAAAGVLVDLVAGQAGYGRFTGFAAGAVIDTISRLEKVVGSTYGDTVVGSEDTIFEGNSGDDLYFASTGADTVDGGAGFDAVVFGSMNDLSITEGVDINLSTGTFFGALTVGDSYASIERFAGTIADDRMIGGDGDDFLQDHFLYAEMDTGNDHLEGRGGNDTLGGLSGDDVMLGGDGDDVLGDAGGADLIDGGDGNDTLRYLEMNVTVDLATGENDRNDTLISIENLEGYDGADVLSGDAGVNILRGNAGNDILNGRGGADTLDGGAGSDTASYADSAIGVTIDIGGENSEGDTLISIENLTGSAFDDTLSGDQFTNTLTGGAGDDVLAGGDGNDTLIGGDGDDLLRGGNGADILTGGAGIDTASYAGTWGSDITANLATGENSQNDVLSGIENLIGGQGNDTLTGDDQNNRLEGGDGADTLSGGAGDDVLAGGADADHMDGGDGFDIGDWSTSTTNATFDLAQGTSSGNDVLISIEGVIGGSGNDTIIGDAGNNLLIGGAGGDVITGGAGDDELQGGLGDDDLDGGDGNDTVSYAAAAAAVTVDLGAGTATGEGADTLVSVENVVGSAFDDSLTGDDGVNVIDGGAGDDVIFRSDGADSIDGGDGFDTLNYANAAESVVFDMNAENIGYGNWTQNPNDYVINEITTAANVEIFIGGDFNDYLVSSNKGIKYFGGEGVDWLVAGAGIDIFYGGTGENDAALLIRDVVDYRKSATSIEVDLHVGIGHGGDAEGDQYYEAEGVYGSQANDHLIGSIRGDVLNGWDGDDVLKGGDGDDRLIGYLGTDVLDGGDGNDTLWSGDMSIALIADLAAGTTGDGDTLISIEKILGSNLADTLLGSSEINVFRGYDGNDLLNGRGGADTLDGGAGIDTASYDDFTTALTITIGGYNSDGDTLISIENLIGGSANDVLTGDGIANRIEGRDGNDVINGASGSDTLLGDAGDDVLSGGDGNDVLQGGAGADTLTGGIGADRFVYMDITDSGTAGGTRDRITDFNRAAGDLIDFSAIDVDPDTAGHQALTFLGTGVFTHTAGEMRVVGLGSGVSIIAVDLDGDANSDLVIDIDADVTDLTAAAFLL</sequence>
<dbReference type="GO" id="GO:0005509">
    <property type="term" value="F:calcium ion binding"/>
    <property type="evidence" value="ECO:0007669"/>
    <property type="project" value="InterPro"/>
</dbReference>
<dbReference type="InterPro" id="IPR050557">
    <property type="entry name" value="RTX_toxin/Mannuronan_C5-epim"/>
</dbReference>
<dbReference type="PANTHER" id="PTHR38340">
    <property type="entry name" value="S-LAYER PROTEIN"/>
    <property type="match status" value="1"/>
</dbReference>
<dbReference type="Pfam" id="PF00353">
    <property type="entry name" value="HemolysinCabind"/>
    <property type="match status" value="30"/>
</dbReference>
<evidence type="ECO:0000259" key="6">
    <source>
        <dbReference type="Pfam" id="PF08548"/>
    </source>
</evidence>
<dbReference type="InterPro" id="IPR011049">
    <property type="entry name" value="Serralysin-like_metalloprot_C"/>
</dbReference>
<evidence type="ECO:0000256" key="5">
    <source>
        <dbReference type="SAM" id="MobiDB-lite"/>
    </source>
</evidence>
<dbReference type="InterPro" id="IPR013858">
    <property type="entry name" value="Peptidase_M10B_C"/>
</dbReference>
<feature type="region of interest" description="Disordered" evidence="5">
    <location>
        <begin position="1729"/>
        <end position="1757"/>
    </location>
</feature>
<evidence type="ECO:0000313" key="8">
    <source>
        <dbReference type="Proteomes" id="UP000257706"/>
    </source>
</evidence>
<feature type="non-terminal residue" evidence="7">
    <location>
        <position position="1"/>
    </location>
</feature>
<dbReference type="Pfam" id="PF08548">
    <property type="entry name" value="Peptidase_M10_C"/>
    <property type="match status" value="1"/>
</dbReference>
<dbReference type="Proteomes" id="UP000257706">
    <property type="component" value="Unassembled WGS sequence"/>
</dbReference>
<dbReference type="Gene3D" id="2.150.10.10">
    <property type="entry name" value="Serralysin-like metalloprotease, C-terminal"/>
    <property type="match status" value="21"/>
</dbReference>
<feature type="domain" description="Peptidase M10 serralysin C-terminal" evidence="6">
    <location>
        <begin position="2223"/>
        <end position="2392"/>
    </location>
</feature>
<keyword evidence="3" id="KW-0964">Secreted</keyword>
<organism evidence="7 8">
    <name type="scientific">Tistrella mobilis</name>
    <dbReference type="NCBI Taxonomy" id="171437"/>
    <lineage>
        <taxon>Bacteria</taxon>
        <taxon>Pseudomonadati</taxon>
        <taxon>Pseudomonadota</taxon>
        <taxon>Alphaproteobacteria</taxon>
        <taxon>Geminicoccales</taxon>
        <taxon>Geminicoccaceae</taxon>
        <taxon>Tistrella</taxon>
    </lineage>
</organism>
<dbReference type="PANTHER" id="PTHR38340:SF1">
    <property type="entry name" value="S-LAYER PROTEIN"/>
    <property type="match status" value="1"/>
</dbReference>
<dbReference type="SUPFAM" id="SSF51120">
    <property type="entry name" value="beta-Roll"/>
    <property type="match status" value="20"/>
</dbReference>
<evidence type="ECO:0000256" key="4">
    <source>
        <dbReference type="ARBA" id="ARBA00022737"/>
    </source>
</evidence>
<dbReference type="PROSITE" id="PS00330">
    <property type="entry name" value="HEMOLYSIN_CALCIUM"/>
    <property type="match status" value="24"/>
</dbReference>
<keyword evidence="4" id="KW-0677">Repeat</keyword>
<evidence type="ECO:0000256" key="3">
    <source>
        <dbReference type="ARBA" id="ARBA00022525"/>
    </source>
</evidence>
<dbReference type="PRINTS" id="PR00313">
    <property type="entry name" value="CABNDNGRPT"/>
</dbReference>
<comment type="cofactor">
    <cofactor evidence="1">
        <name>Ca(2+)</name>
        <dbReference type="ChEBI" id="CHEBI:29108"/>
    </cofactor>
</comment>
<comment type="subcellular location">
    <subcellularLocation>
        <location evidence="2">Secreted</location>
    </subcellularLocation>
</comment>
<evidence type="ECO:0000256" key="2">
    <source>
        <dbReference type="ARBA" id="ARBA00004613"/>
    </source>
</evidence>
<accession>A0A3B9IMH9</accession>
<evidence type="ECO:0000256" key="1">
    <source>
        <dbReference type="ARBA" id="ARBA00001913"/>
    </source>
</evidence>
<gene>
    <name evidence="7" type="ORF">DCK97_15890</name>
</gene>
<dbReference type="EMBL" id="DMAI01000256">
    <property type="protein sequence ID" value="HAE48898.1"/>
    <property type="molecule type" value="Genomic_DNA"/>
</dbReference>
<dbReference type="InterPro" id="IPR018511">
    <property type="entry name" value="Hemolysin-typ_Ca-bd_CS"/>
</dbReference>
<evidence type="ECO:0000313" key="7">
    <source>
        <dbReference type="EMBL" id="HAE48898.1"/>
    </source>
</evidence>
<dbReference type="InterPro" id="IPR001343">
    <property type="entry name" value="Hemolysn_Ca-bd"/>
</dbReference>
<comment type="caution">
    <text evidence="7">The sequence shown here is derived from an EMBL/GenBank/DDBJ whole genome shotgun (WGS) entry which is preliminary data.</text>
</comment>